<proteinExistence type="predicted"/>
<dbReference type="PANTHER" id="PTHR23150">
    <property type="entry name" value="SULFATASE MODIFYING FACTOR 1, 2"/>
    <property type="match status" value="1"/>
</dbReference>
<dbReference type="AlphaFoldDB" id="A0A250KM87"/>
<sequence>MPFSCRPGLHLALLSILLLCPFSASAILPDEEPAPPKAVQNKPVSKPKPREDTNSKKAENQTSNRAAGKSFRDCGDCPEMVRIPGGSFMMGASSGEDGSQDDEGPLHMVRVDGFAIGKYEVTRAQFAAFVDDTGYESSGCYTWNGSKWEEDSSASWRRPGFSQGGDHPVVCVSFEDAEAYTRWLNRKTGKTFRLPTESEWEYAARAGTDAARYWGEDGDDACRYANVGDRTAKQTLQNRTVHDCSDGYVYTAPVGSFKPNRFGLYDVLGNVWEWTCSSYTERYDGSETEYGSSGRRVVRDGSWFDAPEDVRSANRGWSGPTLLFNNLGFRLAHD</sequence>
<evidence type="ECO:0000313" key="4">
    <source>
        <dbReference type="EMBL" id="BBA32745.1"/>
    </source>
</evidence>
<evidence type="ECO:0000313" key="5">
    <source>
        <dbReference type="Proteomes" id="UP000266313"/>
    </source>
</evidence>
<feature type="signal peptide" evidence="2">
    <location>
        <begin position="1"/>
        <end position="26"/>
    </location>
</feature>
<evidence type="ECO:0000256" key="2">
    <source>
        <dbReference type="SAM" id="SignalP"/>
    </source>
</evidence>
<dbReference type="Gene3D" id="3.90.1580.10">
    <property type="entry name" value="paralog of FGE (formylglycine-generating enzyme)"/>
    <property type="match status" value="1"/>
</dbReference>
<dbReference type="EMBL" id="AP017928">
    <property type="protein sequence ID" value="BBA32745.1"/>
    <property type="molecule type" value="Genomic_DNA"/>
</dbReference>
<dbReference type="InterPro" id="IPR016187">
    <property type="entry name" value="CTDL_fold"/>
</dbReference>
<dbReference type="InterPro" id="IPR005532">
    <property type="entry name" value="SUMF_dom"/>
</dbReference>
<keyword evidence="2" id="KW-0732">Signal</keyword>
<dbReference type="KEGG" id="mmai:sS8_0780"/>
<feature type="chain" id="PRO_5012874349" description="Sulfatase-modifying factor enzyme-like domain-containing protein" evidence="2">
    <location>
        <begin position="27"/>
        <end position="334"/>
    </location>
</feature>
<feature type="compositionally biased region" description="Basic and acidic residues" evidence="1">
    <location>
        <begin position="48"/>
        <end position="59"/>
    </location>
</feature>
<protein>
    <recommendedName>
        <fullName evidence="3">Sulfatase-modifying factor enzyme-like domain-containing protein</fullName>
    </recommendedName>
</protein>
<name>A0A250KM87_9GAMM</name>
<dbReference type="Pfam" id="PF03781">
    <property type="entry name" value="FGE-sulfatase"/>
    <property type="match status" value="1"/>
</dbReference>
<evidence type="ECO:0000259" key="3">
    <source>
        <dbReference type="Pfam" id="PF03781"/>
    </source>
</evidence>
<feature type="region of interest" description="Disordered" evidence="1">
    <location>
        <begin position="30"/>
        <end position="72"/>
    </location>
</feature>
<dbReference type="InterPro" id="IPR051043">
    <property type="entry name" value="Sulfatase_Mod_Factor_Kinase"/>
</dbReference>
<dbReference type="PANTHER" id="PTHR23150:SF35">
    <property type="entry name" value="BLL6746 PROTEIN"/>
    <property type="match status" value="1"/>
</dbReference>
<dbReference type="Proteomes" id="UP000266313">
    <property type="component" value="Chromosome"/>
</dbReference>
<dbReference type="GO" id="GO:0120147">
    <property type="term" value="F:formylglycine-generating oxidase activity"/>
    <property type="evidence" value="ECO:0007669"/>
    <property type="project" value="TreeGrafter"/>
</dbReference>
<reference evidence="4 5" key="1">
    <citation type="submission" date="2016-12" db="EMBL/GenBank/DDBJ databases">
        <title>Genome sequencing of Methylocaldum marinum.</title>
        <authorList>
            <person name="Takeuchi M."/>
            <person name="Kamagata Y."/>
            <person name="Hiraoka S."/>
            <person name="Oshima K."/>
            <person name="Hattori M."/>
            <person name="Iwasaki W."/>
        </authorList>
    </citation>
    <scope>NUCLEOTIDE SEQUENCE [LARGE SCALE GENOMIC DNA]</scope>
    <source>
        <strain evidence="4 5">S8</strain>
    </source>
</reference>
<gene>
    <name evidence="4" type="ORF">sS8_0780</name>
</gene>
<accession>A0A250KM87</accession>
<feature type="domain" description="Sulfatase-modifying factor enzyme-like" evidence="3">
    <location>
        <begin position="77"/>
        <end position="332"/>
    </location>
</feature>
<organism evidence="4 5">
    <name type="scientific">Methylocaldum marinum</name>
    <dbReference type="NCBI Taxonomy" id="1432792"/>
    <lineage>
        <taxon>Bacteria</taxon>
        <taxon>Pseudomonadati</taxon>
        <taxon>Pseudomonadota</taxon>
        <taxon>Gammaproteobacteria</taxon>
        <taxon>Methylococcales</taxon>
        <taxon>Methylococcaceae</taxon>
        <taxon>Methylocaldum</taxon>
    </lineage>
</organism>
<evidence type="ECO:0000256" key="1">
    <source>
        <dbReference type="SAM" id="MobiDB-lite"/>
    </source>
</evidence>
<dbReference type="OrthoDB" id="9768004at2"/>
<keyword evidence="5" id="KW-1185">Reference proteome</keyword>
<dbReference type="InterPro" id="IPR042095">
    <property type="entry name" value="SUMF_sf"/>
</dbReference>
<dbReference type="SUPFAM" id="SSF56436">
    <property type="entry name" value="C-type lectin-like"/>
    <property type="match status" value="1"/>
</dbReference>